<dbReference type="InterPro" id="IPR046913">
    <property type="entry name" value="ABC-3C_CTD7"/>
</dbReference>
<evidence type="ECO:0000259" key="1">
    <source>
        <dbReference type="Pfam" id="PF20283"/>
    </source>
</evidence>
<dbReference type="Proteomes" id="UP001364224">
    <property type="component" value="Unassembled WGS sequence"/>
</dbReference>
<feature type="domain" description="ABC-three component systems C-terminal" evidence="1">
    <location>
        <begin position="261"/>
        <end position="380"/>
    </location>
</feature>
<dbReference type="EMBL" id="JAZHRV010000001">
    <property type="protein sequence ID" value="MEH2559140.1"/>
    <property type="molecule type" value="Genomic_DNA"/>
</dbReference>
<evidence type="ECO:0000313" key="3">
    <source>
        <dbReference type="Proteomes" id="UP001364224"/>
    </source>
</evidence>
<keyword evidence="3" id="KW-1185">Reference proteome</keyword>
<proteinExistence type="predicted"/>
<evidence type="ECO:0000313" key="2">
    <source>
        <dbReference type="EMBL" id="MEH2559140.1"/>
    </source>
</evidence>
<comment type="caution">
    <text evidence="2">The sequence shown here is derived from an EMBL/GenBank/DDBJ whole genome shotgun (WGS) entry which is preliminary data.</text>
</comment>
<name>A0ABU8BKP4_9BRAD</name>
<sequence length="385" mass="42663">MNVVAKAVKHAAPGPYLGFALQPVRLCYHLLTCPKDARVSLEYLDDVAIHNPDGSVTLEQTKSALKQNPLSDWAADLWKTIANWLNSASNNTIVPHHSQFRLYVTPLRTGEWAQALSSANSAGEVADLVEKIKAKYAKKKLACDPYLQRFFDAPENDRVAIVTRFSVVSEDDPIEALRTLIKATVAPDIVDILCHSAIGMAKEQADKLIRDGKPALIDGNTFKANFISFVKKNNLPGLLTSFASAPAQDEVAAVLSTHPTFIRQLEIIKTSQEDRVRAVSDLLRTSADKSVWAETGQVFEASLRDWDDDLVRRHALICGEISDVYSEKDPQFRGRQSYRRCAQLQAPLDGRAVPAHFVHGCFNALADSMQIGWHPDYKSLLVEDS</sequence>
<dbReference type="Pfam" id="PF20283">
    <property type="entry name" value="CTD7"/>
    <property type="match status" value="1"/>
</dbReference>
<gene>
    <name evidence="2" type="ORF">V1286_006669</name>
</gene>
<organism evidence="2 3">
    <name type="scientific">Bradyrhizobium algeriense</name>
    <dbReference type="NCBI Taxonomy" id="634784"/>
    <lineage>
        <taxon>Bacteria</taxon>
        <taxon>Pseudomonadati</taxon>
        <taxon>Pseudomonadota</taxon>
        <taxon>Alphaproteobacteria</taxon>
        <taxon>Hyphomicrobiales</taxon>
        <taxon>Nitrobacteraceae</taxon>
        <taxon>Bradyrhizobium</taxon>
    </lineage>
</organism>
<dbReference type="RefSeq" id="WP_334486926.1">
    <property type="nucleotide sequence ID" value="NZ_JAZHRV010000001.1"/>
</dbReference>
<accession>A0ABU8BKP4</accession>
<reference evidence="2 3" key="1">
    <citation type="submission" date="2024-02" db="EMBL/GenBank/DDBJ databases">
        <title>Adaptive strategies in a cosmopolitan and abundant soil bacterium.</title>
        <authorList>
            <person name="Carini P."/>
        </authorList>
    </citation>
    <scope>NUCLEOTIDE SEQUENCE [LARGE SCALE GENOMIC DNA]</scope>
    <source>
        <strain evidence="2 3">AZCC 1608</strain>
    </source>
</reference>
<protein>
    <recommendedName>
        <fullName evidence="1">ABC-three component systems C-terminal domain-containing protein</fullName>
    </recommendedName>
</protein>